<evidence type="ECO:0000313" key="2">
    <source>
        <dbReference type="EMBL" id="NER10016.1"/>
    </source>
</evidence>
<dbReference type="InterPro" id="IPR045749">
    <property type="entry name" value="DUF6090"/>
</dbReference>
<dbReference type="EMBL" id="JAABOP010000001">
    <property type="protein sequence ID" value="NER10016.1"/>
    <property type="molecule type" value="Genomic_DNA"/>
</dbReference>
<dbReference type="Proteomes" id="UP000468443">
    <property type="component" value="Unassembled WGS sequence"/>
</dbReference>
<proteinExistence type="predicted"/>
<accession>A0A6P0UIJ5</accession>
<dbReference type="RefSeq" id="WP_163692040.1">
    <property type="nucleotide sequence ID" value="NZ_FXTW01000001.1"/>
</dbReference>
<comment type="caution">
    <text evidence="2">The sequence shown here is derived from an EMBL/GenBank/DDBJ whole genome shotgun (WGS) entry which is preliminary data.</text>
</comment>
<reference evidence="2 3" key="1">
    <citation type="submission" date="2020-01" db="EMBL/GenBank/DDBJ databases">
        <title>Muriicola jejuensis KCTC 22299.</title>
        <authorList>
            <person name="Wang G."/>
        </authorList>
    </citation>
    <scope>NUCLEOTIDE SEQUENCE [LARGE SCALE GENOMIC DNA]</scope>
    <source>
        <strain evidence="2 3">KCTC 22299</strain>
    </source>
</reference>
<dbReference type="AlphaFoldDB" id="A0A6P0UIJ5"/>
<keyword evidence="1" id="KW-0472">Membrane</keyword>
<sequence>MLRFFRQLRQRLLTENRVSKYLLYAIGEIILVVIGILIALQINNWNEDKKLRTALNAALEEVREDLVMDTLHLHQEIAIRMDDLESQSRVIQVLQEKQGFTEQTYADLGRVMLQRPTTLLSNGYDLINELGMSNLNDRMLRNALVGYYEHGHSRIKKELADDIMEFEDAWLPYVRSHFSEWDFGEKAIPLNNQQIKEDSWFLMTLKMNLINLTATLDAHAEALQNARELIAKIDSVSSAQK</sequence>
<name>A0A6P0UIJ5_9FLAO</name>
<keyword evidence="1" id="KW-0812">Transmembrane</keyword>
<keyword evidence="3" id="KW-1185">Reference proteome</keyword>
<keyword evidence="1" id="KW-1133">Transmembrane helix</keyword>
<dbReference type="Pfam" id="PF19578">
    <property type="entry name" value="DUF6090"/>
    <property type="match status" value="1"/>
</dbReference>
<organism evidence="2 3">
    <name type="scientific">Muriicola jejuensis</name>
    <dbReference type="NCBI Taxonomy" id="504488"/>
    <lineage>
        <taxon>Bacteria</taxon>
        <taxon>Pseudomonadati</taxon>
        <taxon>Bacteroidota</taxon>
        <taxon>Flavobacteriia</taxon>
        <taxon>Flavobacteriales</taxon>
        <taxon>Flavobacteriaceae</taxon>
        <taxon>Muriicola</taxon>
    </lineage>
</organism>
<feature type="transmembrane region" description="Helical" evidence="1">
    <location>
        <begin position="21"/>
        <end position="42"/>
    </location>
</feature>
<protein>
    <submittedName>
        <fullName evidence="2">Uncharacterized protein</fullName>
    </submittedName>
</protein>
<gene>
    <name evidence="2" type="ORF">GWK09_05780</name>
</gene>
<evidence type="ECO:0000256" key="1">
    <source>
        <dbReference type="SAM" id="Phobius"/>
    </source>
</evidence>
<evidence type="ECO:0000313" key="3">
    <source>
        <dbReference type="Proteomes" id="UP000468443"/>
    </source>
</evidence>